<feature type="signal peptide" evidence="1">
    <location>
        <begin position="1"/>
        <end position="27"/>
    </location>
</feature>
<gene>
    <name evidence="2" type="ORF">Ae201684_002080</name>
</gene>
<evidence type="ECO:0000313" key="3">
    <source>
        <dbReference type="Proteomes" id="UP000481153"/>
    </source>
</evidence>
<dbReference type="PROSITE" id="PS00061">
    <property type="entry name" value="ADH_SHORT"/>
    <property type="match status" value="1"/>
</dbReference>
<proteinExistence type="predicted"/>
<name>A0A6G0XRP9_9STRA</name>
<feature type="chain" id="PRO_5026031475" evidence="1">
    <location>
        <begin position="28"/>
        <end position="296"/>
    </location>
</feature>
<organism evidence="2 3">
    <name type="scientific">Aphanomyces euteiches</name>
    <dbReference type="NCBI Taxonomy" id="100861"/>
    <lineage>
        <taxon>Eukaryota</taxon>
        <taxon>Sar</taxon>
        <taxon>Stramenopiles</taxon>
        <taxon>Oomycota</taxon>
        <taxon>Saprolegniomycetes</taxon>
        <taxon>Saprolegniales</taxon>
        <taxon>Verrucalvaceae</taxon>
        <taxon>Aphanomyces</taxon>
    </lineage>
</organism>
<dbReference type="SUPFAM" id="SSF51735">
    <property type="entry name" value="NAD(P)-binding Rossmann-fold domains"/>
    <property type="match status" value="1"/>
</dbReference>
<evidence type="ECO:0000256" key="1">
    <source>
        <dbReference type="SAM" id="SignalP"/>
    </source>
</evidence>
<dbReference type="EMBL" id="VJMJ01000022">
    <property type="protein sequence ID" value="KAF0743020.1"/>
    <property type="molecule type" value="Genomic_DNA"/>
</dbReference>
<accession>A0A6G0XRP9</accession>
<protein>
    <submittedName>
        <fullName evidence="2">Uncharacterized protein</fullName>
    </submittedName>
</protein>
<dbReference type="InterPro" id="IPR051253">
    <property type="entry name" value="11-beta-HSD"/>
</dbReference>
<dbReference type="Pfam" id="PF00106">
    <property type="entry name" value="adh_short"/>
    <property type="match status" value="1"/>
</dbReference>
<evidence type="ECO:0000313" key="2">
    <source>
        <dbReference type="EMBL" id="KAF0743020.1"/>
    </source>
</evidence>
<sequence length="296" mass="32356">MFIKSAIVAAFAVFLVWLMLPVTQFSGDHGEIIRGQNVIVTGASQGIGKALAFEYAKRGAAQIVITSRSEVKLTAVKDEINLLYPNATIHVVPADLSSEENSKAFVVAALTALNQTLDVLVLNHILPSPYGYWLKSPQDHSVLSQLFHTNTFSHIWVATAIVEALAPRGWMIQIGVVNSLASQMGVAKSAPYSASKHALYGFFNAFRAELSILGIHNVVITQCMVGTTDTEGAAVAKNEMKNVHWDAPEVTATGIARGIAFQKREIYQPHDFIYPALKLYQLAPWAMEEIFKSMLV</sequence>
<keyword evidence="3" id="KW-1185">Reference proteome</keyword>
<dbReference type="InterPro" id="IPR036291">
    <property type="entry name" value="NAD(P)-bd_dom_sf"/>
</dbReference>
<dbReference type="VEuPathDB" id="FungiDB:AeMF1_016027"/>
<dbReference type="PRINTS" id="PR00081">
    <property type="entry name" value="GDHRDH"/>
</dbReference>
<dbReference type="PANTHER" id="PTHR44279">
    <property type="entry name" value="HYDROXYSTEROID (11-BETA) DEHYDROGENASE 1-LIKE B-RELATED"/>
    <property type="match status" value="1"/>
</dbReference>
<dbReference type="InterPro" id="IPR002347">
    <property type="entry name" value="SDR_fam"/>
</dbReference>
<dbReference type="AlphaFoldDB" id="A0A6G0XRP9"/>
<dbReference type="Gene3D" id="3.40.50.720">
    <property type="entry name" value="NAD(P)-binding Rossmann-like Domain"/>
    <property type="match status" value="1"/>
</dbReference>
<dbReference type="GO" id="GO:0016491">
    <property type="term" value="F:oxidoreductase activity"/>
    <property type="evidence" value="ECO:0007669"/>
    <property type="project" value="TreeGrafter"/>
</dbReference>
<dbReference type="InterPro" id="IPR020904">
    <property type="entry name" value="Sc_DH/Rdtase_CS"/>
</dbReference>
<comment type="caution">
    <text evidence="2">The sequence shown here is derived from an EMBL/GenBank/DDBJ whole genome shotgun (WGS) entry which is preliminary data.</text>
</comment>
<dbReference type="PANTHER" id="PTHR44279:SF2">
    <property type="entry name" value="HYDROXYSTEROID (11-BETA) DEHYDROGENASE 1-LIKE B-RELATED"/>
    <property type="match status" value="1"/>
</dbReference>
<reference evidence="2 3" key="1">
    <citation type="submission" date="2019-07" db="EMBL/GenBank/DDBJ databases">
        <title>Genomics analysis of Aphanomyces spp. identifies a new class of oomycete effector associated with host adaptation.</title>
        <authorList>
            <person name="Gaulin E."/>
        </authorList>
    </citation>
    <scope>NUCLEOTIDE SEQUENCE [LARGE SCALE GENOMIC DNA]</scope>
    <source>
        <strain evidence="2 3">ATCC 201684</strain>
    </source>
</reference>
<dbReference type="Proteomes" id="UP000481153">
    <property type="component" value="Unassembled WGS sequence"/>
</dbReference>
<keyword evidence="1" id="KW-0732">Signal</keyword>